<feature type="compositionally biased region" description="Low complexity" evidence="1">
    <location>
        <begin position="1234"/>
        <end position="1251"/>
    </location>
</feature>
<gene>
    <name evidence="2" type="ORF">TeGR_g11884</name>
</gene>
<feature type="compositionally biased region" description="Basic residues" evidence="1">
    <location>
        <begin position="1326"/>
        <end position="1336"/>
    </location>
</feature>
<organism evidence="2 3">
    <name type="scientific">Tetraparma gracilis</name>
    <dbReference type="NCBI Taxonomy" id="2962635"/>
    <lineage>
        <taxon>Eukaryota</taxon>
        <taxon>Sar</taxon>
        <taxon>Stramenopiles</taxon>
        <taxon>Ochrophyta</taxon>
        <taxon>Bolidophyceae</taxon>
        <taxon>Parmales</taxon>
        <taxon>Triparmaceae</taxon>
        <taxon>Tetraparma</taxon>
    </lineage>
</organism>
<accession>A0ABQ6MN72</accession>
<evidence type="ECO:0000256" key="1">
    <source>
        <dbReference type="SAM" id="MobiDB-lite"/>
    </source>
</evidence>
<feature type="compositionally biased region" description="Basic and acidic residues" evidence="1">
    <location>
        <begin position="75"/>
        <end position="105"/>
    </location>
</feature>
<protein>
    <submittedName>
        <fullName evidence="2">Uncharacterized protein</fullName>
    </submittedName>
</protein>
<dbReference type="InterPro" id="IPR016024">
    <property type="entry name" value="ARM-type_fold"/>
</dbReference>
<feature type="compositionally biased region" description="Acidic residues" evidence="1">
    <location>
        <begin position="106"/>
        <end position="116"/>
    </location>
</feature>
<feature type="compositionally biased region" description="Acidic residues" evidence="1">
    <location>
        <begin position="131"/>
        <end position="143"/>
    </location>
</feature>
<feature type="compositionally biased region" description="Acidic residues" evidence="1">
    <location>
        <begin position="1222"/>
        <end position="1233"/>
    </location>
</feature>
<feature type="region of interest" description="Disordered" evidence="1">
    <location>
        <begin position="1416"/>
        <end position="1436"/>
    </location>
</feature>
<evidence type="ECO:0000313" key="3">
    <source>
        <dbReference type="Proteomes" id="UP001165060"/>
    </source>
</evidence>
<comment type="caution">
    <text evidence="2">The sequence shown here is derived from an EMBL/GenBank/DDBJ whole genome shotgun (WGS) entry which is preliminary data.</text>
</comment>
<dbReference type="Proteomes" id="UP001165060">
    <property type="component" value="Unassembled WGS sequence"/>
</dbReference>
<evidence type="ECO:0000313" key="2">
    <source>
        <dbReference type="EMBL" id="GMI29522.1"/>
    </source>
</evidence>
<dbReference type="InterPro" id="IPR011989">
    <property type="entry name" value="ARM-like"/>
</dbReference>
<keyword evidence="3" id="KW-1185">Reference proteome</keyword>
<proteinExistence type="predicted"/>
<dbReference type="SUPFAM" id="SSF48371">
    <property type="entry name" value="ARM repeat"/>
    <property type="match status" value="1"/>
</dbReference>
<sequence length="1579" mass="173160">MADPNYGLPPEEVPHDWEFAQGSDTFARVSKVGKSNLEFLEKISASDADPNDDRWKAVQELGADHLKVIPGTVVDDERDRVEKEKMMKANHGLEESGSDSDKADSDDSDSDSDSDDSSAAAGAEPLTKAEEDLEDENSMLDNDWDTSEWSMQEIESACGTLITECEKNKSVKRQELSIRMLLRLLDRHQEAVNYVNKVSESILNKAFPGILVDGIAPEALNLSHLMAAIAPRFADAFSMLGPIKKICGILMNEMDLAARLLQWRHKVRRLRRELLAEKDTMPRERYIRKNMTLNMKSIDLNKKWRAMHAATNSSALPLDVQLSHLRFLLALCTDSNTKYARSNRREIVAQNGLLPISLCLKECDQALSVDGGPSIASSMATASVSIGALQLDFAGIDYAHQVSCALMLQIATERSLLFSILRARVHEGLEKILSYQGQLPPADICMALEVMDAIGVNALKCSDSNMAEDDYTVYDNNRKARMYHDEDASDDDKSACPDELEDESEKKWYRKSTRTAIVDLLVQPPLIGHIIQCLYSGDPSLFLGAVMVLHKFACTQGYNHVLIEMVAFSGRALEKVVENLQSQDPNIPFACLAFLKQLATKQEGRDGMVVSKIVDMLMPLVGGAEATGSRVFVMAMTVFANLAQDGFADAVVPYADPSHAPTPKSELYNDLMSVLTKEGKSPFASIEHLLDMQVMDYAINFLVRPDDVNLFFDLSSHHKQMGAVILHRISQHKEACALLKRDCVLQYFAFTVQVNFTSFMDHHFGHNDSEKLLFFASTQAACRGLAQIATFVDGGDRMVLDTIANENIYKEVEELLAFTSVKLDDYWTSKLDCADAAAALVGAVARTPIAENHAESQEESEITLREDVKGCVKVLKRLIEQMASSLMAIVHDCPAKGAVNNACIALARLASTAETADILLDLGAAKIAASMFPEKPGILEGEKDAHMKQEKVFDVEVKKKQDREVDHLLDLDASCFQFVASLCRTTPGKVAVQSSGILKRCVERFHLSSGKSGVDLVVRGEIACVFSRLANSQTTTSGSAGSANDYILNPNFNTITLLVEMVKEGGEFYRRGRYWAACALAELCRDTVRVVPMAVKEGCVSVFGGVVKDFVRKTGNDKRGVPLPLLRPVLVGLKRMAEYPVGTFVYSLIEEGLQQPLVAIGGNVALQLKYVGVKDRETLGDIARDILFVLQDGQMQNPNGASVRPAVEEVRELGEEKKGGEFEEEGSAEEGEASAELRAAAGASAEEGEQQAFDGTYSSMGISSVGSLASNLKSEEETHSTRLANLDAEDPRFRNELKRRKEHYEMGSTYRLSRRSVTDTGTPGKERRKSKSRGKSKVVEKIEQVKDYREVEGEVEVEGEAEGEMDGGALTMSALKTSASTGVLWGDTMEWEGSAGEQESADDGVVDVTVMREFAMTRPPGPNPSPKKGATTAFFPETPVLPSPLLESVGAKKGGAADGRQLVTFKRPTKSAGLFIDPTFVDNQPITEQDIDDLGNRTGKPRLMSAKSLTAGRKFEEVEAYSHTVDIMGSKVQVHGTRIAGPGGILDDEGNTRVPVTFDNVHTASVARELHKLRLDQEE</sequence>
<dbReference type="Gene3D" id="1.25.10.10">
    <property type="entry name" value="Leucine-rich Repeat Variant"/>
    <property type="match status" value="1"/>
</dbReference>
<reference evidence="2 3" key="1">
    <citation type="journal article" date="2023" name="Commun. Biol.">
        <title>Genome analysis of Parmales, the sister group of diatoms, reveals the evolutionary specialization of diatoms from phago-mixotrophs to photoautotrophs.</title>
        <authorList>
            <person name="Ban H."/>
            <person name="Sato S."/>
            <person name="Yoshikawa S."/>
            <person name="Yamada K."/>
            <person name="Nakamura Y."/>
            <person name="Ichinomiya M."/>
            <person name="Sato N."/>
            <person name="Blanc-Mathieu R."/>
            <person name="Endo H."/>
            <person name="Kuwata A."/>
            <person name="Ogata H."/>
        </authorList>
    </citation>
    <scope>NUCLEOTIDE SEQUENCE [LARGE SCALE GENOMIC DNA]</scope>
</reference>
<dbReference type="EMBL" id="BRYB01000405">
    <property type="protein sequence ID" value="GMI29522.1"/>
    <property type="molecule type" value="Genomic_DNA"/>
</dbReference>
<feature type="region of interest" description="Disordered" evidence="1">
    <location>
        <begin position="1299"/>
        <end position="1337"/>
    </location>
</feature>
<name>A0ABQ6MN72_9STRA</name>
<feature type="region of interest" description="Disordered" evidence="1">
    <location>
        <begin position="72"/>
        <end position="143"/>
    </location>
</feature>
<feature type="region of interest" description="Disordered" evidence="1">
    <location>
        <begin position="1214"/>
        <end position="1251"/>
    </location>
</feature>